<organism evidence="1 3">
    <name type="scientific">Dreissena polymorpha</name>
    <name type="common">Zebra mussel</name>
    <name type="synonym">Mytilus polymorpha</name>
    <dbReference type="NCBI Taxonomy" id="45954"/>
    <lineage>
        <taxon>Eukaryota</taxon>
        <taxon>Metazoa</taxon>
        <taxon>Spiralia</taxon>
        <taxon>Lophotrochozoa</taxon>
        <taxon>Mollusca</taxon>
        <taxon>Bivalvia</taxon>
        <taxon>Autobranchia</taxon>
        <taxon>Heteroconchia</taxon>
        <taxon>Euheterodonta</taxon>
        <taxon>Imparidentia</taxon>
        <taxon>Neoheterodontei</taxon>
        <taxon>Myida</taxon>
        <taxon>Dreissenoidea</taxon>
        <taxon>Dreissenidae</taxon>
        <taxon>Dreissena</taxon>
    </lineage>
</organism>
<evidence type="ECO:0000313" key="2">
    <source>
        <dbReference type="EMBL" id="KAH3817861.1"/>
    </source>
</evidence>
<dbReference type="EMBL" id="JAIWYP010000017">
    <property type="protein sequence ID" value="KAH3693141.1"/>
    <property type="molecule type" value="Genomic_DNA"/>
</dbReference>
<comment type="caution">
    <text evidence="1">The sequence shown here is derived from an EMBL/GenBank/DDBJ whole genome shotgun (WGS) entry which is preliminary data.</text>
</comment>
<reference evidence="1" key="2">
    <citation type="submission" date="2020-11" db="EMBL/GenBank/DDBJ databases">
        <authorList>
            <person name="McCartney M.A."/>
            <person name="Auch B."/>
            <person name="Kono T."/>
            <person name="Mallez S."/>
            <person name="Becker A."/>
            <person name="Gohl D.M."/>
            <person name="Silverstein K.A.T."/>
            <person name="Koren S."/>
            <person name="Bechman K.B."/>
            <person name="Herman A."/>
            <person name="Abrahante J.E."/>
            <person name="Garbe J."/>
        </authorList>
    </citation>
    <scope>NUCLEOTIDE SEQUENCE</scope>
    <source>
        <strain evidence="1">Duluth1</strain>
        <tissue evidence="1">Whole animal</tissue>
    </source>
</reference>
<accession>A0A9D3Y6H4</accession>
<evidence type="ECO:0000313" key="1">
    <source>
        <dbReference type="EMBL" id="KAH3693141.1"/>
    </source>
</evidence>
<proteinExistence type="predicted"/>
<evidence type="ECO:0000313" key="3">
    <source>
        <dbReference type="Proteomes" id="UP000828390"/>
    </source>
</evidence>
<gene>
    <name evidence="2" type="ORF">DPMN_119417</name>
    <name evidence="1" type="ORF">DPMN_192542</name>
</gene>
<dbReference type="EMBL" id="JAIWYP010000005">
    <property type="protein sequence ID" value="KAH3817861.1"/>
    <property type="molecule type" value="Genomic_DNA"/>
</dbReference>
<name>A0A9D3Y6H4_DREPO</name>
<reference evidence="1" key="1">
    <citation type="journal article" date="2019" name="bioRxiv">
        <title>The Genome of the Zebra Mussel, Dreissena polymorpha: A Resource for Invasive Species Research.</title>
        <authorList>
            <person name="McCartney M.A."/>
            <person name="Auch B."/>
            <person name="Kono T."/>
            <person name="Mallez S."/>
            <person name="Zhang Y."/>
            <person name="Obille A."/>
            <person name="Becker A."/>
            <person name="Abrahante J.E."/>
            <person name="Garbe J."/>
            <person name="Badalamenti J.P."/>
            <person name="Herman A."/>
            <person name="Mangelson H."/>
            <person name="Liachko I."/>
            <person name="Sullivan S."/>
            <person name="Sone E.D."/>
            <person name="Koren S."/>
            <person name="Silverstein K.A.T."/>
            <person name="Beckman K.B."/>
            <person name="Gohl D.M."/>
        </authorList>
    </citation>
    <scope>NUCLEOTIDE SEQUENCE</scope>
    <source>
        <strain evidence="1">Duluth1</strain>
        <tissue evidence="1">Whole animal</tissue>
    </source>
</reference>
<dbReference type="AlphaFoldDB" id="A0A9D3Y6H4"/>
<dbReference type="Proteomes" id="UP000828390">
    <property type="component" value="Unassembled WGS sequence"/>
</dbReference>
<protein>
    <submittedName>
        <fullName evidence="1">Uncharacterized protein</fullName>
    </submittedName>
</protein>
<sequence length="74" mass="8588">MFAILFWEDSTFSVVALSAILAPRKELNQYAVGDDVEANFQGKRYKAKIYEIGGKYLYIFPHSLFYSEFDYTTV</sequence>
<keyword evidence="3" id="KW-1185">Reference proteome</keyword>